<organism evidence="5 6">
    <name type="scientific">Natronoarchaeum philippinense</name>
    <dbReference type="NCBI Taxonomy" id="558529"/>
    <lineage>
        <taxon>Archaea</taxon>
        <taxon>Methanobacteriati</taxon>
        <taxon>Methanobacteriota</taxon>
        <taxon>Stenosarchaea group</taxon>
        <taxon>Halobacteria</taxon>
        <taxon>Halobacteriales</taxon>
        <taxon>Natronoarchaeaceae</taxon>
    </lineage>
</organism>
<dbReference type="EMBL" id="OBEJ01000002">
    <property type="protein sequence ID" value="SNZ12109.1"/>
    <property type="molecule type" value="Genomic_DNA"/>
</dbReference>
<dbReference type="GO" id="GO:0015074">
    <property type="term" value="P:DNA integration"/>
    <property type="evidence" value="ECO:0007669"/>
    <property type="project" value="UniProtKB-KW"/>
</dbReference>
<evidence type="ECO:0000256" key="1">
    <source>
        <dbReference type="ARBA" id="ARBA00022908"/>
    </source>
</evidence>
<dbReference type="PANTHER" id="PTHR30349">
    <property type="entry name" value="PHAGE INTEGRASE-RELATED"/>
    <property type="match status" value="1"/>
</dbReference>
<dbReference type="GO" id="GO:0006310">
    <property type="term" value="P:DNA recombination"/>
    <property type="evidence" value="ECO:0007669"/>
    <property type="project" value="UniProtKB-KW"/>
</dbReference>
<proteinExistence type="predicted"/>
<name>A0A285NRM9_NATPI</name>
<keyword evidence="1" id="KW-0229">DNA integration</keyword>
<dbReference type="PANTHER" id="PTHR30349:SF41">
    <property type="entry name" value="INTEGRASE_RECOMBINASE PROTEIN MJ0367-RELATED"/>
    <property type="match status" value="1"/>
</dbReference>
<evidence type="ECO:0000256" key="2">
    <source>
        <dbReference type="ARBA" id="ARBA00023125"/>
    </source>
</evidence>
<dbReference type="SUPFAM" id="SSF56349">
    <property type="entry name" value="DNA breaking-rejoining enzymes"/>
    <property type="match status" value="1"/>
</dbReference>
<gene>
    <name evidence="5" type="ORF">SAMN06269185_1500</name>
</gene>
<evidence type="ECO:0000313" key="5">
    <source>
        <dbReference type="EMBL" id="SNZ12109.1"/>
    </source>
</evidence>
<sequence length="179" mass="20551">MTWKREPLEKDELSELLDAAETFDLDHDFTIRALVHTGLRAGEFAQMESDWMDWQNEQLRVPAEQDGWTPKTEHAARTIPVRDPDTLRVIREFFKRNEAVGVGRQAVYHRVTRVADETEIQKKVTPHVLRHTYGTLIASKGATPQYIRQTMGHADLSSANTYIEYSGVQLNEEASEVWG</sequence>
<dbReference type="InterPro" id="IPR002104">
    <property type="entry name" value="Integrase_catalytic"/>
</dbReference>
<dbReference type="Gene3D" id="1.10.443.10">
    <property type="entry name" value="Intergrase catalytic core"/>
    <property type="match status" value="1"/>
</dbReference>
<keyword evidence="6" id="KW-1185">Reference proteome</keyword>
<evidence type="ECO:0000256" key="3">
    <source>
        <dbReference type="ARBA" id="ARBA00023172"/>
    </source>
</evidence>
<dbReference type="Proteomes" id="UP000219453">
    <property type="component" value="Unassembled WGS sequence"/>
</dbReference>
<dbReference type="AlphaFoldDB" id="A0A285NRM9"/>
<dbReference type="GO" id="GO:0003677">
    <property type="term" value="F:DNA binding"/>
    <property type="evidence" value="ECO:0007669"/>
    <property type="project" value="UniProtKB-KW"/>
</dbReference>
<feature type="domain" description="Tyr recombinase" evidence="4">
    <location>
        <begin position="3"/>
        <end position="179"/>
    </location>
</feature>
<dbReference type="InterPro" id="IPR011010">
    <property type="entry name" value="DNA_brk_join_enz"/>
</dbReference>
<dbReference type="RefSeq" id="WP_097008476.1">
    <property type="nucleotide sequence ID" value="NZ_OBEJ01000002.1"/>
</dbReference>
<reference evidence="5 6" key="1">
    <citation type="submission" date="2017-09" db="EMBL/GenBank/DDBJ databases">
        <authorList>
            <person name="Ehlers B."/>
            <person name="Leendertz F.H."/>
        </authorList>
    </citation>
    <scope>NUCLEOTIDE SEQUENCE [LARGE SCALE GENOMIC DNA]</scope>
    <source>
        <strain evidence="5 6">DSM 27208</strain>
    </source>
</reference>
<keyword evidence="2" id="KW-0238">DNA-binding</keyword>
<dbReference type="PROSITE" id="PS51898">
    <property type="entry name" value="TYR_RECOMBINASE"/>
    <property type="match status" value="1"/>
</dbReference>
<evidence type="ECO:0000313" key="6">
    <source>
        <dbReference type="Proteomes" id="UP000219453"/>
    </source>
</evidence>
<accession>A0A285NRM9</accession>
<dbReference type="Pfam" id="PF00589">
    <property type="entry name" value="Phage_integrase"/>
    <property type="match status" value="1"/>
</dbReference>
<dbReference type="OrthoDB" id="142231at2157"/>
<protein>
    <submittedName>
        <fullName evidence="5">Integrase/recombinase XerD</fullName>
    </submittedName>
</protein>
<dbReference type="InterPro" id="IPR013762">
    <property type="entry name" value="Integrase-like_cat_sf"/>
</dbReference>
<keyword evidence="3" id="KW-0233">DNA recombination</keyword>
<evidence type="ECO:0000259" key="4">
    <source>
        <dbReference type="PROSITE" id="PS51898"/>
    </source>
</evidence>
<dbReference type="InterPro" id="IPR050090">
    <property type="entry name" value="Tyrosine_recombinase_XerCD"/>
</dbReference>